<gene>
    <name evidence="3" type="ORF">ABE957_02575</name>
</gene>
<dbReference type="RefSeq" id="WP_349757113.1">
    <property type="nucleotide sequence ID" value="NZ_JBEGCI010000002.1"/>
</dbReference>
<name>A0ABV1N1H2_9GAMM</name>
<sequence length="1280" mass="136837">MSATRLVIRWLLTLVAVPLALLAVLVVVLRLLPLLLDEQTVTLERLLSTCFNAVVALDDVTAGLARLDPFLEVEGLTIRSREGLGHVPLLQVERAKLRLDSGASLASGMPRVAAARVQGVTVHLYQNQGGRWQWPNPAQLPPELIPESTFDLDRLDFWVGMLLRQSAWVEDVSLVLHGRKQRAVLKAPRLVMTGDERRTHLEGEVFVEGQEAHAIRAVMELVPGPSGLGDFSAALQADMRLQSLLGLSEVLGYGSTLRLATVSGDARLWGRWHRGALADLRVDLEAPLLALRQPESTAAEEPQAIVLKQVAASAQLLREEAGWQAWVEADAQSADWSRPEGEAATAGPAVPRYWQMRSRDDGWWLTTSEFDLGALAAWRDRLPLPEALARVIDSLDPRGQVTALGLGREDGHWRARAAATEVAVSPWEQAPGGGPLDVWVESEDLSGHVEFIGRDTRLHFPEVFGAPMALSRASGVIDWAYDGPRSFVSGRDLEVEWNGARVEGGFGLSIGGERRGGLGLQLDFHDVDALETPLVDWLPVGVLPPALTDWLADGAAGRVPEGALRLHVPLAREGQSIDPALQLDLDVVEGRLPIVPGWPVLEGISGRLSMVDETLTARVDAAESLGVEASAGEVTLQDERLAVTGELATSASALRRYLLALPVEGMQALEDWRAEGRAAGTLDLAMNLDAPESLMLDIETEAAFAGLVHEPLQLAFERIEGPLAWRQRGEQGGLEGRVSARLLGGPVVAEIDTLAGGIDLSGTAEAPALAAWSGVPALDTLIDGRLPWQGRLSIGDAGASLRLDSRLEGLAIDLPAPLGKLREARRPLRLSVDLTQGRLEGRLGDRLGLRWRAPAGGGPGRGQVWLGHLTAPDWAGRPGWAVSAYLPRLAVAPWARALSPLLAAVEPSSAGAPSALSALTLETDCLQVDERCLGSLALEGSADADGWRLLLDGSLAGGRLSYRPALAAPLDIALDRLSLDALVPPATEGGQLLDELALPVEAAPLPAGLAALPAGRLRIADLAWRGARLGPFDGQWRSTRDRLVIDPLSLALGEIDARGQLIWEASGPGDSLTRARLDLNGGDLGSALAALDQPVAVESAETRVESQLAWPGAPWQFALPRSQGSLEVMLRDGRFVNLDSPSARVVGLLNVDNLLRRLRLDFSDVTGRGTAFDRVSGAATLYGGVLETRGPVEIEGPATHFTLNGSVDLARRELDQRLSVTVPVSNNLPLAAVLAGAPMVGGALFIADKLFGDAIDRVTRIHYRVQGPWTSPRIALESAE</sequence>
<keyword evidence="4" id="KW-1185">Reference proteome</keyword>
<evidence type="ECO:0000313" key="3">
    <source>
        <dbReference type="EMBL" id="MEQ6887559.1"/>
    </source>
</evidence>
<keyword evidence="1" id="KW-0472">Membrane</keyword>
<keyword evidence="1" id="KW-1133">Transmembrane helix</keyword>
<dbReference type="EMBL" id="JBEGCI010000002">
    <property type="protein sequence ID" value="MEQ6887559.1"/>
    <property type="molecule type" value="Genomic_DNA"/>
</dbReference>
<feature type="transmembrane region" description="Helical" evidence="1">
    <location>
        <begin position="7"/>
        <end position="32"/>
    </location>
</feature>
<feature type="domain" description="YhdP central" evidence="2">
    <location>
        <begin position="1"/>
        <end position="1274"/>
    </location>
</feature>
<accession>A0ABV1N1H2</accession>
<keyword evidence="1" id="KW-0812">Transmembrane</keyword>
<dbReference type="Pfam" id="PF13116">
    <property type="entry name" value="YhdP"/>
    <property type="match status" value="1"/>
</dbReference>
<evidence type="ECO:0000259" key="2">
    <source>
        <dbReference type="Pfam" id="PF13116"/>
    </source>
</evidence>
<dbReference type="Proteomes" id="UP001472978">
    <property type="component" value="Unassembled WGS sequence"/>
</dbReference>
<dbReference type="PANTHER" id="PTHR38690">
    <property type="entry name" value="PROTEASE-RELATED"/>
    <property type="match status" value="1"/>
</dbReference>
<dbReference type="InterPro" id="IPR025263">
    <property type="entry name" value="YhdP_central"/>
</dbReference>
<dbReference type="InterPro" id="IPR011836">
    <property type="entry name" value="YhdP"/>
</dbReference>
<protein>
    <submittedName>
        <fullName evidence="3">AsmA-like C-terminal region-containing protein</fullName>
    </submittedName>
</protein>
<dbReference type="PANTHER" id="PTHR38690:SF1">
    <property type="entry name" value="PROTEASE"/>
    <property type="match status" value="1"/>
</dbReference>
<comment type="caution">
    <text evidence="3">The sequence shown here is derived from an EMBL/GenBank/DDBJ whole genome shotgun (WGS) entry which is preliminary data.</text>
</comment>
<reference evidence="3 4" key="1">
    <citation type="submission" date="2024-05" db="EMBL/GenBank/DDBJ databases">
        <title>Halomonas sp. CS7 16S ribosomal RNA gene Genome sequencing and assembly.</title>
        <authorList>
            <person name="Yook S."/>
        </authorList>
    </citation>
    <scope>NUCLEOTIDE SEQUENCE [LARGE SCALE GENOMIC DNA]</scope>
    <source>
        <strain evidence="3 4">CS7</strain>
    </source>
</reference>
<evidence type="ECO:0000256" key="1">
    <source>
        <dbReference type="SAM" id="Phobius"/>
    </source>
</evidence>
<proteinExistence type="predicted"/>
<organism evidence="3 4">
    <name type="scientific">Halomonas pelophila</name>
    <dbReference type="NCBI Taxonomy" id="3151122"/>
    <lineage>
        <taxon>Bacteria</taxon>
        <taxon>Pseudomonadati</taxon>
        <taxon>Pseudomonadota</taxon>
        <taxon>Gammaproteobacteria</taxon>
        <taxon>Oceanospirillales</taxon>
        <taxon>Halomonadaceae</taxon>
        <taxon>Halomonas</taxon>
    </lineage>
</organism>
<evidence type="ECO:0000313" key="4">
    <source>
        <dbReference type="Proteomes" id="UP001472978"/>
    </source>
</evidence>